<feature type="region of interest" description="Disordered" evidence="1">
    <location>
        <begin position="110"/>
        <end position="142"/>
    </location>
</feature>
<protein>
    <submittedName>
        <fullName evidence="3">Uncharacterized protein</fullName>
    </submittedName>
</protein>
<keyword evidence="2" id="KW-0472">Membrane</keyword>
<feature type="compositionally biased region" description="Low complexity" evidence="1">
    <location>
        <begin position="328"/>
        <end position="341"/>
    </location>
</feature>
<evidence type="ECO:0000256" key="1">
    <source>
        <dbReference type="SAM" id="MobiDB-lite"/>
    </source>
</evidence>
<name>A0A0C9TWP0_PAXIN</name>
<feature type="region of interest" description="Disordered" evidence="1">
    <location>
        <begin position="1"/>
        <end position="98"/>
    </location>
</feature>
<proteinExistence type="predicted"/>
<organism evidence="3 4">
    <name type="scientific">Paxillus involutus ATCC 200175</name>
    <dbReference type="NCBI Taxonomy" id="664439"/>
    <lineage>
        <taxon>Eukaryota</taxon>
        <taxon>Fungi</taxon>
        <taxon>Dikarya</taxon>
        <taxon>Basidiomycota</taxon>
        <taxon>Agaricomycotina</taxon>
        <taxon>Agaricomycetes</taxon>
        <taxon>Agaricomycetidae</taxon>
        <taxon>Boletales</taxon>
        <taxon>Paxilineae</taxon>
        <taxon>Paxillaceae</taxon>
        <taxon>Paxillus</taxon>
    </lineage>
</organism>
<dbReference type="Proteomes" id="UP000053647">
    <property type="component" value="Unassembled WGS sequence"/>
</dbReference>
<dbReference type="HOGENOM" id="CLU_880294_0_0_1"/>
<feature type="compositionally biased region" description="Low complexity" evidence="1">
    <location>
        <begin position="22"/>
        <end position="41"/>
    </location>
</feature>
<reference evidence="3 4" key="1">
    <citation type="submission" date="2014-06" db="EMBL/GenBank/DDBJ databases">
        <authorList>
            <consortium name="DOE Joint Genome Institute"/>
            <person name="Kuo A."/>
            <person name="Kohler A."/>
            <person name="Nagy L.G."/>
            <person name="Floudas D."/>
            <person name="Copeland A."/>
            <person name="Barry K.W."/>
            <person name="Cichocki N."/>
            <person name="Veneault-Fourrey C."/>
            <person name="LaButti K."/>
            <person name="Lindquist E.A."/>
            <person name="Lipzen A."/>
            <person name="Lundell T."/>
            <person name="Morin E."/>
            <person name="Murat C."/>
            <person name="Sun H."/>
            <person name="Tunlid A."/>
            <person name="Henrissat B."/>
            <person name="Grigoriev I.V."/>
            <person name="Hibbett D.S."/>
            <person name="Martin F."/>
            <person name="Nordberg H.P."/>
            <person name="Cantor M.N."/>
            <person name="Hua S.X."/>
        </authorList>
    </citation>
    <scope>NUCLEOTIDE SEQUENCE [LARGE SCALE GENOMIC DNA]</scope>
    <source>
        <strain evidence="3 4">ATCC 200175</strain>
    </source>
</reference>
<feature type="transmembrane region" description="Helical" evidence="2">
    <location>
        <begin position="192"/>
        <end position="215"/>
    </location>
</feature>
<sequence length="341" mass="34957">MNLPSIPFVPSPSTIAASMGCPVPTTSDSGTSSSTPTSSVSPPVPSSPMPPSETSSSPTALLTTVRASTSWPSTTTSSTSSPPTSSPPTSPPVISTTPSAIHSALPAIRTSAAQTSSGTVGSTSSLVVTPSHSGTPTSSPRASLISTTFTSISSRDAVISNSTTSLPASTSTIPTSSPVLSPSLASISEGTIVTASIGGTLGMVALLAVFIAIYFRCRPRKLVITPYCYDTVPPSPRRPSPTVQPEIKFGLAAHVPSLSITTQGSAPSQHRRFSLTTTHSERDVDGDNATLCVPEDKSVTARRQRERELEKLYPMRPPRASGEYGIGSASSSTESLSVSPV</sequence>
<dbReference type="EMBL" id="KN819374">
    <property type="protein sequence ID" value="KIJ11701.1"/>
    <property type="molecule type" value="Genomic_DNA"/>
</dbReference>
<accession>A0A0C9TWP0</accession>
<evidence type="ECO:0000256" key="2">
    <source>
        <dbReference type="SAM" id="Phobius"/>
    </source>
</evidence>
<feature type="region of interest" description="Disordered" evidence="1">
    <location>
        <begin position="277"/>
        <end position="341"/>
    </location>
</feature>
<keyword evidence="2" id="KW-1133">Transmembrane helix</keyword>
<feature type="compositionally biased region" description="Pro residues" evidence="1">
    <location>
        <begin position="42"/>
        <end position="51"/>
    </location>
</feature>
<reference evidence="4" key="2">
    <citation type="submission" date="2015-01" db="EMBL/GenBank/DDBJ databases">
        <title>Evolutionary Origins and Diversification of the Mycorrhizal Mutualists.</title>
        <authorList>
            <consortium name="DOE Joint Genome Institute"/>
            <consortium name="Mycorrhizal Genomics Consortium"/>
            <person name="Kohler A."/>
            <person name="Kuo A."/>
            <person name="Nagy L.G."/>
            <person name="Floudas D."/>
            <person name="Copeland A."/>
            <person name="Barry K.W."/>
            <person name="Cichocki N."/>
            <person name="Veneault-Fourrey C."/>
            <person name="LaButti K."/>
            <person name="Lindquist E.A."/>
            <person name="Lipzen A."/>
            <person name="Lundell T."/>
            <person name="Morin E."/>
            <person name="Murat C."/>
            <person name="Riley R."/>
            <person name="Ohm R."/>
            <person name="Sun H."/>
            <person name="Tunlid A."/>
            <person name="Henrissat B."/>
            <person name="Grigoriev I.V."/>
            <person name="Hibbett D.S."/>
            <person name="Martin F."/>
        </authorList>
    </citation>
    <scope>NUCLEOTIDE SEQUENCE [LARGE SCALE GENOMIC DNA]</scope>
    <source>
        <strain evidence="4">ATCC 200175</strain>
    </source>
</reference>
<feature type="compositionally biased region" description="Low complexity" evidence="1">
    <location>
        <begin position="68"/>
        <end position="83"/>
    </location>
</feature>
<evidence type="ECO:0000313" key="3">
    <source>
        <dbReference type="EMBL" id="KIJ11701.1"/>
    </source>
</evidence>
<keyword evidence="4" id="KW-1185">Reference proteome</keyword>
<dbReference type="OrthoDB" id="2693003at2759"/>
<keyword evidence="2" id="KW-0812">Transmembrane</keyword>
<feature type="compositionally biased region" description="Basic and acidic residues" evidence="1">
    <location>
        <begin position="294"/>
        <end position="313"/>
    </location>
</feature>
<gene>
    <name evidence="3" type="ORF">PAXINDRAFT_15410</name>
</gene>
<dbReference type="AlphaFoldDB" id="A0A0C9TWP0"/>
<evidence type="ECO:0000313" key="4">
    <source>
        <dbReference type="Proteomes" id="UP000053647"/>
    </source>
</evidence>